<dbReference type="SMART" id="SM00720">
    <property type="entry name" value="calpain_III"/>
    <property type="match status" value="1"/>
</dbReference>
<comment type="similarity">
    <text evidence="1">Belongs to the peptidase C2 family. PalB/RIM13 subfamily.</text>
</comment>
<feature type="region of interest" description="Disordered" evidence="7">
    <location>
        <begin position="114"/>
        <end position="133"/>
    </location>
</feature>
<evidence type="ECO:0000256" key="4">
    <source>
        <dbReference type="ARBA" id="ARBA00022807"/>
    </source>
</evidence>
<feature type="domain" description="Calpain catalytic" evidence="8">
    <location>
        <begin position="160"/>
        <end position="466"/>
    </location>
</feature>
<evidence type="ECO:0000256" key="3">
    <source>
        <dbReference type="ARBA" id="ARBA00022801"/>
    </source>
</evidence>
<evidence type="ECO:0000256" key="7">
    <source>
        <dbReference type="SAM" id="MobiDB-lite"/>
    </source>
</evidence>
<dbReference type="InterPro" id="IPR051297">
    <property type="entry name" value="PalB/RIM13"/>
</dbReference>
<keyword evidence="10" id="KW-1185">Reference proteome</keyword>
<dbReference type="InterPro" id="IPR036213">
    <property type="entry name" value="Calpain_III_sf"/>
</dbReference>
<evidence type="ECO:0000259" key="8">
    <source>
        <dbReference type="PROSITE" id="PS50203"/>
    </source>
</evidence>
<dbReference type="SUPFAM" id="SSF49758">
    <property type="entry name" value="Calpain large subunit, middle domain (domain III)"/>
    <property type="match status" value="2"/>
</dbReference>
<gene>
    <name evidence="9" type="ORF">GGX14DRAFT_666051</name>
</gene>
<dbReference type="GO" id="GO:0006508">
    <property type="term" value="P:proteolysis"/>
    <property type="evidence" value="ECO:0007669"/>
    <property type="project" value="UniProtKB-KW"/>
</dbReference>
<name>A0AAD6UZA0_9AGAR</name>
<dbReference type="InterPro" id="IPR036181">
    <property type="entry name" value="MIT_dom_sf"/>
</dbReference>
<dbReference type="GO" id="GO:0004198">
    <property type="term" value="F:calcium-dependent cysteine-type endopeptidase activity"/>
    <property type="evidence" value="ECO:0007669"/>
    <property type="project" value="InterPro"/>
</dbReference>
<dbReference type="InterPro" id="IPR022684">
    <property type="entry name" value="Calpain_cysteine_protease"/>
</dbReference>
<dbReference type="Proteomes" id="UP001219525">
    <property type="component" value="Unassembled WGS sequence"/>
</dbReference>
<dbReference type="Gene3D" id="2.60.120.380">
    <property type="match status" value="2"/>
</dbReference>
<feature type="active site" evidence="5">
    <location>
        <position position="407"/>
    </location>
</feature>
<dbReference type="SUPFAM" id="SSF116846">
    <property type="entry name" value="MIT domain"/>
    <property type="match status" value="1"/>
</dbReference>
<keyword evidence="2" id="KW-0645">Protease</keyword>
<dbReference type="SUPFAM" id="SSF54001">
    <property type="entry name" value="Cysteine proteinases"/>
    <property type="match status" value="1"/>
</dbReference>
<sequence>MKEEFLPNFPSQIEVGCTNPITIREEDMSQSRVLVERLPLLLAMPSAEDAESTYAKAVKAEYSKDLDTAFRLYVKAAESFLHLSRSVDQREKTKWKTSAGKALERAEKIKSFVEKSKPSLSDPSSTSETRLTPVGVDHFSPHEQFYAVKKGANINGRTFPLWDDPFPISSSLDIVFEDPDGDVSLSPEQLKVSPHWRRPHESGALAVSESNEGTDDTARLRPQDIFQHIITDCSLCASISVCLEHSQRCGSQFGYISLHAPDASASLVSPISQSASSKGRYDLRLLFNGAWRRIGAFIDDKLPYHPTTDALVCMSSTRGAIWPSLLEKGYMKLMGGYDFPGSNSSIDLHALVGWIPEHLEIKSPSFERERTWRRILNAFLAGRCMLTVGTGTNSNLNWRGVSLLSSHSYAVIDIKEDDTSRGFTVLDSWIRTNTDAKRDSRTLDIPWSDIVEIFDSIYLSWDPRIWPESLNFHGKQGLATDARRIFVLLDLSKPHIGSTRNLRVKYQSTIRNAEDEVWILLTRHVADIRRSSDFISLRVELEDNLGRADVGGQQRRIATKGTYTNSTHVLVKTRLPNQTHGILSIFVSYDGQAAEVGFAVSVHSPEAITIAWDKRVLVPPFSSKARSFALLRWNAGGNSAHPTFMANPQYHLRIYPPKHARAATKADVALTMQMARDVPINIAVVWSQGERAFELTHKDLAASSVGDYTVILSAFEPNQLGPFSLEVESSLAFDLKAIPQEGAGMYTKTICGAWNAQNAMGGPSFKHYAQNPRFEIDVQAPTELKIRLQLLRPTTLAAVNVTLFPTSQTGVLGRHIATSGGYDDSIAGVVMPQVALAVGKYWVVPSTYAPAVQGSFQLVVYSTAAAVSITERSH</sequence>
<proteinExistence type="inferred from homology"/>
<dbReference type="SMART" id="SM00230">
    <property type="entry name" value="CysPc"/>
    <property type="match status" value="1"/>
</dbReference>
<keyword evidence="3" id="KW-0378">Hydrolase</keyword>
<dbReference type="PANTHER" id="PTHR46143">
    <property type="entry name" value="CALPAIN-7"/>
    <property type="match status" value="1"/>
</dbReference>
<organism evidence="9 10">
    <name type="scientific">Mycena pura</name>
    <dbReference type="NCBI Taxonomy" id="153505"/>
    <lineage>
        <taxon>Eukaryota</taxon>
        <taxon>Fungi</taxon>
        <taxon>Dikarya</taxon>
        <taxon>Basidiomycota</taxon>
        <taxon>Agaricomycotina</taxon>
        <taxon>Agaricomycetes</taxon>
        <taxon>Agaricomycetidae</taxon>
        <taxon>Agaricales</taxon>
        <taxon>Marasmiineae</taxon>
        <taxon>Mycenaceae</taxon>
        <taxon>Mycena</taxon>
    </lineage>
</organism>
<dbReference type="InterPro" id="IPR022683">
    <property type="entry name" value="Calpain_III"/>
</dbReference>
<accession>A0AAD6UZA0</accession>
<evidence type="ECO:0000256" key="6">
    <source>
        <dbReference type="PROSITE-ProRule" id="PRU00239"/>
    </source>
</evidence>
<comment type="caution">
    <text evidence="9">The sequence shown here is derived from an EMBL/GenBank/DDBJ whole genome shotgun (WGS) entry which is preliminary data.</text>
</comment>
<protein>
    <recommendedName>
        <fullName evidence="8">Calpain catalytic domain-containing protein</fullName>
    </recommendedName>
</protein>
<dbReference type="InterPro" id="IPR007330">
    <property type="entry name" value="MIT_dom"/>
</dbReference>
<dbReference type="AlphaFoldDB" id="A0AAD6UZA0"/>
<dbReference type="Gene3D" id="1.20.58.80">
    <property type="entry name" value="Phosphotransferase system, lactose/cellobiose-type IIA subunit"/>
    <property type="match status" value="1"/>
</dbReference>
<dbReference type="PROSITE" id="PS50203">
    <property type="entry name" value="CALPAIN_CAT"/>
    <property type="match status" value="1"/>
</dbReference>
<evidence type="ECO:0000256" key="5">
    <source>
        <dbReference type="PIRSR" id="PIRSR622684-1"/>
    </source>
</evidence>
<dbReference type="InterPro" id="IPR038765">
    <property type="entry name" value="Papain-like_cys_pep_sf"/>
</dbReference>
<evidence type="ECO:0000256" key="1">
    <source>
        <dbReference type="ARBA" id="ARBA00010193"/>
    </source>
</evidence>
<dbReference type="EMBL" id="JARJCW010000072">
    <property type="protein sequence ID" value="KAJ7198567.1"/>
    <property type="molecule type" value="Genomic_DNA"/>
</dbReference>
<evidence type="ECO:0000313" key="9">
    <source>
        <dbReference type="EMBL" id="KAJ7198567.1"/>
    </source>
</evidence>
<evidence type="ECO:0000313" key="10">
    <source>
        <dbReference type="Proteomes" id="UP001219525"/>
    </source>
</evidence>
<feature type="compositionally biased region" description="Low complexity" evidence="7">
    <location>
        <begin position="118"/>
        <end position="129"/>
    </location>
</feature>
<dbReference type="PRINTS" id="PR00704">
    <property type="entry name" value="CALPAIN"/>
</dbReference>
<comment type="caution">
    <text evidence="6">Lacks conserved residue(s) required for the propagation of feature annotation.</text>
</comment>
<dbReference type="Pfam" id="PF04212">
    <property type="entry name" value="MIT"/>
    <property type="match status" value="1"/>
</dbReference>
<reference evidence="9" key="1">
    <citation type="submission" date="2023-03" db="EMBL/GenBank/DDBJ databases">
        <title>Massive genome expansion in bonnet fungi (Mycena s.s.) driven by repeated elements and novel gene families across ecological guilds.</title>
        <authorList>
            <consortium name="Lawrence Berkeley National Laboratory"/>
            <person name="Harder C.B."/>
            <person name="Miyauchi S."/>
            <person name="Viragh M."/>
            <person name="Kuo A."/>
            <person name="Thoen E."/>
            <person name="Andreopoulos B."/>
            <person name="Lu D."/>
            <person name="Skrede I."/>
            <person name="Drula E."/>
            <person name="Henrissat B."/>
            <person name="Morin E."/>
            <person name="Kohler A."/>
            <person name="Barry K."/>
            <person name="LaButti K."/>
            <person name="Morin E."/>
            <person name="Salamov A."/>
            <person name="Lipzen A."/>
            <person name="Mereny Z."/>
            <person name="Hegedus B."/>
            <person name="Baldrian P."/>
            <person name="Stursova M."/>
            <person name="Weitz H."/>
            <person name="Taylor A."/>
            <person name="Grigoriev I.V."/>
            <person name="Nagy L.G."/>
            <person name="Martin F."/>
            <person name="Kauserud H."/>
        </authorList>
    </citation>
    <scope>NUCLEOTIDE SEQUENCE</scope>
    <source>
        <strain evidence="9">9144</strain>
    </source>
</reference>
<evidence type="ECO:0000256" key="2">
    <source>
        <dbReference type="ARBA" id="ARBA00022670"/>
    </source>
</evidence>
<dbReference type="InterPro" id="IPR001300">
    <property type="entry name" value="Peptidase_C2_calpain_cat"/>
</dbReference>
<keyword evidence="4" id="KW-0788">Thiol protease</keyword>
<dbReference type="Pfam" id="PF00648">
    <property type="entry name" value="Peptidase_C2"/>
    <property type="match status" value="1"/>
</dbReference>
<dbReference type="PANTHER" id="PTHR46143:SF1">
    <property type="entry name" value="CALPAIN-7"/>
    <property type="match status" value="1"/>
</dbReference>